<dbReference type="eggNOG" id="ENOG502Z8Z5">
    <property type="taxonomic scope" value="Bacteria"/>
</dbReference>
<protein>
    <submittedName>
        <fullName evidence="1">Uncharacterized protein</fullName>
    </submittedName>
</protein>
<comment type="caution">
    <text evidence="1">The sequence shown here is derived from an EMBL/GenBank/DDBJ whole genome shotgun (WGS) entry which is preliminary data.</text>
</comment>
<organism evidence="1 2">
    <name type="scientific">Microscilla marina ATCC 23134</name>
    <dbReference type="NCBI Taxonomy" id="313606"/>
    <lineage>
        <taxon>Bacteria</taxon>
        <taxon>Pseudomonadati</taxon>
        <taxon>Bacteroidota</taxon>
        <taxon>Cytophagia</taxon>
        <taxon>Cytophagales</taxon>
        <taxon>Microscillaceae</taxon>
        <taxon>Microscilla</taxon>
    </lineage>
</organism>
<dbReference type="AlphaFoldDB" id="A1ZGJ8"/>
<accession>A1ZGJ8</accession>
<dbReference type="InterPro" id="IPR046495">
    <property type="entry name" value="DUF6588"/>
</dbReference>
<proteinExistence type="predicted"/>
<dbReference type="Proteomes" id="UP000004095">
    <property type="component" value="Unassembled WGS sequence"/>
</dbReference>
<keyword evidence="2" id="KW-1185">Reference proteome</keyword>
<gene>
    <name evidence="1" type="ORF">M23134_03253</name>
</gene>
<evidence type="ECO:0000313" key="2">
    <source>
        <dbReference type="Proteomes" id="UP000004095"/>
    </source>
</evidence>
<reference evidence="1 2" key="1">
    <citation type="submission" date="2007-01" db="EMBL/GenBank/DDBJ databases">
        <authorList>
            <person name="Haygood M."/>
            <person name="Podell S."/>
            <person name="Anderson C."/>
            <person name="Hopkinson B."/>
            <person name="Roe K."/>
            <person name="Barbeau K."/>
            <person name="Gaasterland T."/>
            <person name="Ferriera S."/>
            <person name="Johnson J."/>
            <person name="Kravitz S."/>
            <person name="Beeson K."/>
            <person name="Sutton G."/>
            <person name="Rogers Y.-H."/>
            <person name="Friedman R."/>
            <person name="Frazier M."/>
            <person name="Venter J.C."/>
        </authorList>
    </citation>
    <scope>NUCLEOTIDE SEQUENCE [LARGE SCALE GENOMIC DNA]</scope>
    <source>
        <strain evidence="1 2">ATCC 23134</strain>
    </source>
</reference>
<dbReference type="Pfam" id="PF20230">
    <property type="entry name" value="DUF6588"/>
    <property type="match status" value="1"/>
</dbReference>
<name>A1ZGJ8_MICM2</name>
<evidence type="ECO:0000313" key="1">
    <source>
        <dbReference type="EMBL" id="EAY30615.1"/>
    </source>
</evidence>
<dbReference type="EMBL" id="AAWS01000006">
    <property type="protein sequence ID" value="EAY30615.1"/>
    <property type="molecule type" value="Genomic_DNA"/>
</dbReference>
<sequence length="387" mass="43075">MFMKTYYLSIWQKAAMVFLSCWMFFSESIVYAQTDLVQILNTTQSDFNKLMDGYYKPISKAAGTAMNHGWHNVAEPMRVGRFDVRIVTSATFTPEQDQTLDLNALELSNSFLFDPESSTTAGLLSSNQGSTVRYFPQGVDTDNNSPALLTLPDGVGFNFAPVPAVQFNLGLLWGTELSIRFAPPLAFDNNQDILDNSEGKTKIGLWGVGLKHDFQQWIPGFNLWPVKFSLAMGFSHANIKSNTALTPTDTTLVLQGVSAKPDYSNFTNQQLNFTVDAFHAGLLFSRKFPIITFYGGLWFQTSSTRFEILGNYPITIQDNDPNSLTFGDTVIAEITDPYTVTHSFRQASFNLGVRLKLGVFSLFVDYATGTQDYNTLSTGIGFGLYEN</sequence>